<organism evidence="1">
    <name type="scientific">marine sediment metagenome</name>
    <dbReference type="NCBI Taxonomy" id="412755"/>
    <lineage>
        <taxon>unclassified sequences</taxon>
        <taxon>metagenomes</taxon>
        <taxon>ecological metagenomes</taxon>
    </lineage>
</organism>
<comment type="caution">
    <text evidence="1">The sequence shown here is derived from an EMBL/GenBank/DDBJ whole genome shotgun (WGS) entry which is preliminary data.</text>
</comment>
<name>X0TWK1_9ZZZZ</name>
<gene>
    <name evidence="1" type="ORF">S01H1_19202</name>
</gene>
<reference evidence="1" key="1">
    <citation type="journal article" date="2014" name="Front. Microbiol.">
        <title>High frequency of phylogenetically diverse reductive dehalogenase-homologous genes in deep subseafloor sedimentary metagenomes.</title>
        <authorList>
            <person name="Kawai M."/>
            <person name="Futagami T."/>
            <person name="Toyoda A."/>
            <person name="Takaki Y."/>
            <person name="Nishi S."/>
            <person name="Hori S."/>
            <person name="Arai W."/>
            <person name="Tsubouchi T."/>
            <person name="Morono Y."/>
            <person name="Uchiyama I."/>
            <person name="Ito T."/>
            <person name="Fujiyama A."/>
            <person name="Inagaki F."/>
            <person name="Takami H."/>
        </authorList>
    </citation>
    <scope>NUCLEOTIDE SEQUENCE</scope>
    <source>
        <strain evidence="1">Expedition CK06-06</strain>
    </source>
</reference>
<protein>
    <submittedName>
        <fullName evidence="1">Uncharacterized protein</fullName>
    </submittedName>
</protein>
<proteinExistence type="predicted"/>
<dbReference type="EMBL" id="BARS01010344">
    <property type="protein sequence ID" value="GAF92517.1"/>
    <property type="molecule type" value="Genomic_DNA"/>
</dbReference>
<accession>X0TWK1</accession>
<sequence length="163" mass="19255">MKRVETYKDQLNRVNRWYSRFHEIHHGSIQEKSAEYYVDEVYAFFMNCYHLKDWIQNDMVLEVNAQEVENFINVNTELSICADICNGLKHFHRKSSRSNIDPGFAERHTKVKLSREKPITEMRFSIQTKTGTLDAFELATKCVALWKDFINTIKSDKNTLQIA</sequence>
<evidence type="ECO:0000313" key="1">
    <source>
        <dbReference type="EMBL" id="GAF92517.1"/>
    </source>
</evidence>
<dbReference type="AlphaFoldDB" id="X0TWK1"/>